<keyword evidence="2" id="KW-0645">Protease</keyword>
<dbReference type="EC" id="3.4.21.-" evidence="6"/>
<dbReference type="NCBIfam" id="TIGR00706">
    <property type="entry name" value="SppA_dom"/>
    <property type="match status" value="1"/>
</dbReference>
<sequence length="343" mass="36976">MNKRRWIAVAIAAGLFICSGVFSVITNRPEQEETQTLQGLNALFYGSNAIEETTLVAGDQDNRIVRLSLEGTIASSSSGGLFTTESYDHQRFLEELRMIQEDPTIGGILMEVNTPGGGVYESAEIARELAKIKELGIPMYVSMKNMAASGGYYISAGADKIFATDETITGSIGVIMSGLNYAGLFEKLGIEDNTYKSGALKDVGSATREPTEADKEVLQTYVDNAYGRFVKIVAEGRGMTEEAVRKIADGRIYDGQQAVSVGLVDEIGFPEDTLAAMQADLGLEDAEIFSYDVSSTGFASTWLGSSLAELQGLKESNTERVIQLMESLGTSDAPKPLYYYGGE</sequence>
<feature type="domain" description="Peptidase S49" evidence="5">
    <location>
        <begin position="133"/>
        <end position="282"/>
    </location>
</feature>
<organism evidence="6">
    <name type="scientific">Enterococcus casseliflavus</name>
    <name type="common">Enterococcus flavescens</name>
    <dbReference type="NCBI Taxonomy" id="37734"/>
    <lineage>
        <taxon>Bacteria</taxon>
        <taxon>Bacillati</taxon>
        <taxon>Bacillota</taxon>
        <taxon>Bacilli</taxon>
        <taxon>Lactobacillales</taxon>
        <taxon>Enterococcaceae</taxon>
        <taxon>Enterococcus</taxon>
    </lineage>
</organism>
<dbReference type="PANTHER" id="PTHR42987:SF7">
    <property type="entry name" value="SIGNAL PEPTIDE PEPTIDASE SPPA-RELATED"/>
    <property type="match status" value="1"/>
</dbReference>
<protein>
    <submittedName>
        <fullName evidence="6">Signal peptide peptidase SppA</fullName>
        <ecNumber evidence="6">3.4.21.-</ecNumber>
    </submittedName>
</protein>
<evidence type="ECO:0000313" key="6">
    <source>
        <dbReference type="EMBL" id="VYU30744.1"/>
    </source>
</evidence>
<dbReference type="EMBL" id="CACRTX010000010">
    <property type="protein sequence ID" value="VYU30744.1"/>
    <property type="molecule type" value="Genomic_DNA"/>
</dbReference>
<comment type="similarity">
    <text evidence="1">Belongs to the peptidase S49 family.</text>
</comment>
<gene>
    <name evidence="6" type="primary">sppA</name>
    <name evidence="6" type="ORF">ECLFYP2_03003</name>
</gene>
<keyword evidence="3 6" id="KW-0378">Hydrolase</keyword>
<evidence type="ECO:0000256" key="2">
    <source>
        <dbReference type="ARBA" id="ARBA00022670"/>
    </source>
</evidence>
<reference evidence="6" key="1">
    <citation type="submission" date="2019-11" db="EMBL/GenBank/DDBJ databases">
        <authorList>
            <person name="Feng L."/>
        </authorList>
    </citation>
    <scope>NUCLEOTIDE SEQUENCE</scope>
    <source>
        <strain evidence="6">ECasseliflavusLFYP2</strain>
    </source>
</reference>
<dbReference type="RefSeq" id="WP_086295247.1">
    <property type="nucleotide sequence ID" value="NZ_CABHDD010000004.1"/>
</dbReference>
<name>A0A6N3DSS5_ENTCA</name>
<keyword evidence="4" id="KW-0720">Serine protease</keyword>
<dbReference type="PANTHER" id="PTHR42987">
    <property type="entry name" value="PEPTIDASE S49"/>
    <property type="match status" value="1"/>
</dbReference>
<dbReference type="CDD" id="cd07023">
    <property type="entry name" value="S49_Sppa_N_C"/>
    <property type="match status" value="1"/>
</dbReference>
<dbReference type="Pfam" id="PF01343">
    <property type="entry name" value="Peptidase_S49"/>
    <property type="match status" value="1"/>
</dbReference>
<dbReference type="InterPro" id="IPR004635">
    <property type="entry name" value="Pept_S49_SppA"/>
</dbReference>
<dbReference type="GO" id="GO:0008236">
    <property type="term" value="F:serine-type peptidase activity"/>
    <property type="evidence" value="ECO:0007669"/>
    <property type="project" value="UniProtKB-KW"/>
</dbReference>
<evidence type="ECO:0000259" key="5">
    <source>
        <dbReference type="Pfam" id="PF01343"/>
    </source>
</evidence>
<dbReference type="AlphaFoldDB" id="A0A6N3DSS5"/>
<proteinExistence type="inferred from homology"/>
<dbReference type="GO" id="GO:0006508">
    <property type="term" value="P:proteolysis"/>
    <property type="evidence" value="ECO:0007669"/>
    <property type="project" value="UniProtKB-KW"/>
</dbReference>
<evidence type="ECO:0000256" key="3">
    <source>
        <dbReference type="ARBA" id="ARBA00022801"/>
    </source>
</evidence>
<evidence type="ECO:0000256" key="4">
    <source>
        <dbReference type="ARBA" id="ARBA00022825"/>
    </source>
</evidence>
<dbReference type="Gene3D" id="3.90.226.10">
    <property type="entry name" value="2-enoyl-CoA Hydratase, Chain A, domain 1"/>
    <property type="match status" value="2"/>
</dbReference>
<dbReference type="InterPro" id="IPR002142">
    <property type="entry name" value="Peptidase_S49"/>
</dbReference>
<dbReference type="SUPFAM" id="SSF52096">
    <property type="entry name" value="ClpP/crotonase"/>
    <property type="match status" value="1"/>
</dbReference>
<dbReference type="InterPro" id="IPR047272">
    <property type="entry name" value="S49_SppA_C"/>
</dbReference>
<accession>A0A6N3DSS5</accession>
<dbReference type="InterPro" id="IPR029045">
    <property type="entry name" value="ClpP/crotonase-like_dom_sf"/>
</dbReference>
<evidence type="ECO:0000256" key="1">
    <source>
        <dbReference type="ARBA" id="ARBA00008683"/>
    </source>
</evidence>